<organism evidence="1 2">
    <name type="scientific">Tistrella bauzanensis</name>
    <dbReference type="NCBI Taxonomy" id="657419"/>
    <lineage>
        <taxon>Bacteria</taxon>
        <taxon>Pseudomonadati</taxon>
        <taxon>Pseudomonadota</taxon>
        <taxon>Alphaproteobacteria</taxon>
        <taxon>Geminicoccales</taxon>
        <taxon>Geminicoccaceae</taxon>
        <taxon>Tistrella</taxon>
    </lineage>
</organism>
<dbReference type="Pfam" id="PF00378">
    <property type="entry name" value="ECH_1"/>
    <property type="match status" value="1"/>
</dbReference>
<keyword evidence="2" id="KW-1185">Reference proteome</keyword>
<dbReference type="Gene3D" id="3.90.226.10">
    <property type="entry name" value="2-enoyl-CoA Hydratase, Chain A, domain 1"/>
    <property type="match status" value="1"/>
</dbReference>
<evidence type="ECO:0008006" key="3">
    <source>
        <dbReference type="Google" id="ProtNLM"/>
    </source>
</evidence>
<evidence type="ECO:0000313" key="1">
    <source>
        <dbReference type="EMBL" id="GGB37429.1"/>
    </source>
</evidence>
<gene>
    <name evidence="1" type="ORF">GCM10011505_18620</name>
</gene>
<reference evidence="2" key="1">
    <citation type="journal article" date="2019" name="Int. J. Syst. Evol. Microbiol.">
        <title>The Global Catalogue of Microorganisms (GCM) 10K type strain sequencing project: providing services to taxonomists for standard genome sequencing and annotation.</title>
        <authorList>
            <consortium name="The Broad Institute Genomics Platform"/>
            <consortium name="The Broad Institute Genome Sequencing Center for Infectious Disease"/>
            <person name="Wu L."/>
            <person name="Ma J."/>
        </authorList>
    </citation>
    <scope>NUCLEOTIDE SEQUENCE [LARGE SCALE GENOMIC DNA]</scope>
    <source>
        <strain evidence="2">CGMCC 1.10188</strain>
    </source>
</reference>
<evidence type="ECO:0000313" key="2">
    <source>
        <dbReference type="Proteomes" id="UP000603352"/>
    </source>
</evidence>
<comment type="caution">
    <text evidence="1">The sequence shown here is derived from an EMBL/GenBank/DDBJ whole genome shotgun (WGS) entry which is preliminary data.</text>
</comment>
<name>A0ABQ1IEF0_9PROT</name>
<protein>
    <recommendedName>
        <fullName evidence="3">Holliday junction branch migration protein RuvA</fullName>
    </recommendedName>
</protein>
<sequence>MLRGRIVSPAEAERLGLLSALVPEGGDVVAAAVALAADLAALPGLGVAHAKRLVRTAMDGTLEQGLGAERTLFVDTLTDADTRAVIGRMAAESEGRIDDAALTAAAAAIDLAPQPAAPEGE</sequence>
<proteinExistence type="predicted"/>
<dbReference type="InterPro" id="IPR001753">
    <property type="entry name" value="Enoyl-CoA_hydra/iso"/>
</dbReference>
<dbReference type="Proteomes" id="UP000603352">
    <property type="component" value="Unassembled WGS sequence"/>
</dbReference>
<dbReference type="SUPFAM" id="SSF52096">
    <property type="entry name" value="ClpP/crotonase"/>
    <property type="match status" value="1"/>
</dbReference>
<dbReference type="EMBL" id="BMDZ01000017">
    <property type="protein sequence ID" value="GGB37429.1"/>
    <property type="molecule type" value="Genomic_DNA"/>
</dbReference>
<accession>A0ABQ1IEF0</accession>
<dbReference type="InterPro" id="IPR029045">
    <property type="entry name" value="ClpP/crotonase-like_dom_sf"/>
</dbReference>